<dbReference type="InterPro" id="IPR046960">
    <property type="entry name" value="PPR_At4g14850-like_plant"/>
</dbReference>
<proteinExistence type="predicted"/>
<feature type="non-terminal residue" evidence="3">
    <location>
        <position position="1"/>
    </location>
</feature>
<feature type="repeat" description="PPR" evidence="2">
    <location>
        <begin position="226"/>
        <end position="256"/>
    </location>
</feature>
<evidence type="ECO:0000313" key="3">
    <source>
        <dbReference type="EMBL" id="MED6169405.1"/>
    </source>
</evidence>
<keyword evidence="4" id="KW-1185">Reference proteome</keyword>
<sequence length="603" mass="67591">DLAMLVHISCTKHKPFMLLLSRIALRTVSTIPTLSSNLPSQTPTLSLFPTTPFSSDPHSWNIAISRCLKNHRNNEAMTLFLEMRNNPTLVRPDNFTYSIVLPCCDHLGLVYQVHCEMLKLCSISDRCLWTNLMQVYASFGVFEDARKVFDEMPLRDLVTSNALLSCFSKCGLSDDCFRLFKQLFEEGDFGDEYTYSIVLNALASQSQVVEAMQVHSNVIKFGFCSDEFICNSLLELYSKHGLVDSAMALFEELLHKDVFSWTTIVTGLSQSGHMDDAILLFCKMQSAGVEPNSFTFGGLLSACAATNRLQRGKQLHGLAVKYGYEDNLVVGAAISDMYFKCGEMDYALMMFRIMPEKDIVAWNGIICGYAQNGEARKALQVYDQMMMMMQLSSSSSSSSKISPNDVTFTGVLSACCHSGLVKEGCEYFTQMIHKHKIKPKIEHYNCMVDMLGRAGLLEEAEALMLHMPYMPDDVMWSTVLGACKLHRNLTMAMNISQKLHVNGPWSSSNYVLLANSYAHVGEWSETLEVREMMDLRGIKKSSGCSWIEIGGKLHSFLAGDGKSHSQIGRAHDHNHHHALKSMCVHMHGIYEENNVLNFAVNDD</sequence>
<dbReference type="InterPro" id="IPR046848">
    <property type="entry name" value="E_motif"/>
</dbReference>
<evidence type="ECO:0000313" key="4">
    <source>
        <dbReference type="Proteomes" id="UP001341840"/>
    </source>
</evidence>
<dbReference type="InterPro" id="IPR011990">
    <property type="entry name" value="TPR-like_helical_dom_sf"/>
</dbReference>
<dbReference type="Proteomes" id="UP001341840">
    <property type="component" value="Unassembled WGS sequence"/>
</dbReference>
<reference evidence="3 4" key="1">
    <citation type="journal article" date="2023" name="Plants (Basel)">
        <title>Bridging the Gap: Combining Genomics and Transcriptomics Approaches to Understand Stylosanthes scabra, an Orphan Legume from the Brazilian Caatinga.</title>
        <authorList>
            <person name="Ferreira-Neto J.R.C."/>
            <person name="da Silva M.D."/>
            <person name="Binneck E."/>
            <person name="de Melo N.F."/>
            <person name="da Silva R.H."/>
            <person name="de Melo A.L.T.M."/>
            <person name="Pandolfi V."/>
            <person name="Bustamante F.O."/>
            <person name="Brasileiro-Vidal A.C."/>
            <person name="Benko-Iseppon A.M."/>
        </authorList>
    </citation>
    <scope>NUCLEOTIDE SEQUENCE [LARGE SCALE GENOMIC DNA]</scope>
    <source>
        <tissue evidence="3">Leaves</tissue>
    </source>
</reference>
<dbReference type="EMBL" id="JASCZI010151103">
    <property type="protein sequence ID" value="MED6169405.1"/>
    <property type="molecule type" value="Genomic_DNA"/>
</dbReference>
<feature type="repeat" description="PPR" evidence="2">
    <location>
        <begin position="56"/>
        <end position="86"/>
    </location>
</feature>
<evidence type="ECO:0008006" key="5">
    <source>
        <dbReference type="Google" id="ProtNLM"/>
    </source>
</evidence>
<name>A0ABU6V9J4_9FABA</name>
<dbReference type="Pfam" id="PF01535">
    <property type="entry name" value="PPR"/>
    <property type="match status" value="5"/>
</dbReference>
<dbReference type="Gene3D" id="1.25.40.10">
    <property type="entry name" value="Tetratricopeptide repeat domain"/>
    <property type="match status" value="4"/>
</dbReference>
<keyword evidence="1" id="KW-0677">Repeat</keyword>
<organism evidence="3 4">
    <name type="scientific">Stylosanthes scabra</name>
    <dbReference type="NCBI Taxonomy" id="79078"/>
    <lineage>
        <taxon>Eukaryota</taxon>
        <taxon>Viridiplantae</taxon>
        <taxon>Streptophyta</taxon>
        <taxon>Embryophyta</taxon>
        <taxon>Tracheophyta</taxon>
        <taxon>Spermatophyta</taxon>
        <taxon>Magnoliopsida</taxon>
        <taxon>eudicotyledons</taxon>
        <taxon>Gunneridae</taxon>
        <taxon>Pentapetalae</taxon>
        <taxon>rosids</taxon>
        <taxon>fabids</taxon>
        <taxon>Fabales</taxon>
        <taxon>Fabaceae</taxon>
        <taxon>Papilionoideae</taxon>
        <taxon>50 kb inversion clade</taxon>
        <taxon>dalbergioids sensu lato</taxon>
        <taxon>Dalbergieae</taxon>
        <taxon>Pterocarpus clade</taxon>
        <taxon>Stylosanthes</taxon>
    </lineage>
</organism>
<protein>
    <recommendedName>
        <fullName evidence="5">Pentatricopeptide repeat-containing protein</fullName>
    </recommendedName>
</protein>
<dbReference type="PANTHER" id="PTHR47926:SF428">
    <property type="entry name" value="(WILD MALAYSIAN BANANA) HYPOTHETICAL PROTEIN"/>
    <property type="match status" value="1"/>
</dbReference>
<feature type="repeat" description="PPR" evidence="2">
    <location>
        <begin position="257"/>
        <end position="291"/>
    </location>
</feature>
<dbReference type="Pfam" id="PF20431">
    <property type="entry name" value="E_motif"/>
    <property type="match status" value="1"/>
</dbReference>
<gene>
    <name evidence="3" type="ORF">PIB30_021043</name>
</gene>
<evidence type="ECO:0000256" key="1">
    <source>
        <dbReference type="ARBA" id="ARBA00022737"/>
    </source>
</evidence>
<dbReference type="NCBIfam" id="TIGR00756">
    <property type="entry name" value="PPR"/>
    <property type="match status" value="4"/>
</dbReference>
<dbReference type="PROSITE" id="PS51375">
    <property type="entry name" value="PPR"/>
    <property type="match status" value="7"/>
</dbReference>
<dbReference type="PANTHER" id="PTHR47926">
    <property type="entry name" value="PENTATRICOPEPTIDE REPEAT-CONTAINING PROTEIN"/>
    <property type="match status" value="1"/>
</dbReference>
<feature type="repeat" description="PPR" evidence="2">
    <location>
        <begin position="191"/>
        <end position="225"/>
    </location>
</feature>
<dbReference type="Pfam" id="PF13041">
    <property type="entry name" value="PPR_2"/>
    <property type="match status" value="3"/>
</dbReference>
<feature type="repeat" description="PPR" evidence="2">
    <location>
        <begin position="404"/>
        <end position="439"/>
    </location>
</feature>
<feature type="repeat" description="PPR" evidence="2">
    <location>
        <begin position="125"/>
        <end position="159"/>
    </location>
</feature>
<evidence type="ECO:0000256" key="2">
    <source>
        <dbReference type="PROSITE-ProRule" id="PRU00708"/>
    </source>
</evidence>
<feature type="repeat" description="PPR" evidence="2">
    <location>
        <begin position="358"/>
        <end position="388"/>
    </location>
</feature>
<dbReference type="InterPro" id="IPR002885">
    <property type="entry name" value="PPR_rpt"/>
</dbReference>
<accession>A0ABU6V9J4</accession>
<comment type="caution">
    <text evidence="3">The sequence shown here is derived from an EMBL/GenBank/DDBJ whole genome shotgun (WGS) entry which is preliminary data.</text>
</comment>